<dbReference type="Pfam" id="PF13585">
    <property type="entry name" value="CHU_C"/>
    <property type="match status" value="1"/>
</dbReference>
<dbReference type="SUPFAM" id="SSF52047">
    <property type="entry name" value="RNI-like"/>
    <property type="match status" value="1"/>
</dbReference>
<name>A0A1M6EIV1_9FLAO</name>
<dbReference type="InterPro" id="IPR003599">
    <property type="entry name" value="Ig_sub"/>
</dbReference>
<evidence type="ECO:0000259" key="12">
    <source>
        <dbReference type="PROSITE" id="PS50835"/>
    </source>
</evidence>
<dbReference type="InterPro" id="IPR051716">
    <property type="entry name" value="Plant_RL_S/T_kinase"/>
</dbReference>
<dbReference type="InterPro" id="IPR026341">
    <property type="entry name" value="T9SS_type_B"/>
</dbReference>
<keyword evidence="5" id="KW-0677">Repeat</keyword>
<evidence type="ECO:0000313" key="14">
    <source>
        <dbReference type="Proteomes" id="UP000184543"/>
    </source>
</evidence>
<dbReference type="PROSITE" id="PS50835">
    <property type="entry name" value="IG_LIKE"/>
    <property type="match status" value="1"/>
</dbReference>
<dbReference type="InterPro" id="IPR007110">
    <property type="entry name" value="Ig-like_dom"/>
</dbReference>
<feature type="signal peptide" evidence="11">
    <location>
        <begin position="1"/>
        <end position="18"/>
    </location>
</feature>
<gene>
    <name evidence="13" type="ORF">SAMN04488513_10274</name>
</gene>
<dbReference type="InterPro" id="IPR036179">
    <property type="entry name" value="Ig-like_dom_sf"/>
</dbReference>
<dbReference type="FunFam" id="3.80.10.10:FF:000413">
    <property type="entry name" value="Inactive leucine-rich repeat receptor-like protein kinase"/>
    <property type="match status" value="1"/>
</dbReference>
<dbReference type="EMBL" id="FQYU01000002">
    <property type="protein sequence ID" value="SHI85427.1"/>
    <property type="molecule type" value="Genomic_DNA"/>
</dbReference>
<dbReference type="FunFam" id="3.80.10.10:FF:000041">
    <property type="entry name" value="LRR receptor-like serine/threonine-protein kinase ERECTA"/>
    <property type="match status" value="1"/>
</dbReference>
<evidence type="ECO:0000256" key="6">
    <source>
        <dbReference type="ARBA" id="ARBA00022989"/>
    </source>
</evidence>
<dbReference type="InterPro" id="IPR013783">
    <property type="entry name" value="Ig-like_fold"/>
</dbReference>
<protein>
    <submittedName>
        <fullName evidence="13">Gliding motility-associated C-terminal domain-containing protein</fullName>
    </submittedName>
</protein>
<evidence type="ECO:0000256" key="8">
    <source>
        <dbReference type="ARBA" id="ARBA00023157"/>
    </source>
</evidence>
<dbReference type="PANTHER" id="PTHR48053">
    <property type="entry name" value="LEUCINE RICH REPEAT FAMILY PROTEIN, EXPRESSED"/>
    <property type="match status" value="1"/>
</dbReference>
<keyword evidence="14" id="KW-1185">Reference proteome</keyword>
<dbReference type="InterPro" id="IPR032675">
    <property type="entry name" value="LRR_dom_sf"/>
</dbReference>
<dbReference type="CDD" id="cd00096">
    <property type="entry name" value="Ig"/>
    <property type="match status" value="1"/>
</dbReference>
<reference evidence="14" key="1">
    <citation type="submission" date="2016-11" db="EMBL/GenBank/DDBJ databases">
        <authorList>
            <person name="Varghese N."/>
            <person name="Submissions S."/>
        </authorList>
    </citation>
    <scope>NUCLEOTIDE SEQUENCE [LARGE SCALE GENOMIC DNA]</scope>
    <source>
        <strain evidence="14">DSM 19858</strain>
    </source>
</reference>
<keyword evidence="9" id="KW-0675">Receptor</keyword>
<dbReference type="Gene3D" id="2.60.40.10">
    <property type="entry name" value="Immunoglobulins"/>
    <property type="match status" value="1"/>
</dbReference>
<keyword evidence="6" id="KW-1133">Transmembrane helix</keyword>
<evidence type="ECO:0000256" key="5">
    <source>
        <dbReference type="ARBA" id="ARBA00022737"/>
    </source>
</evidence>
<evidence type="ECO:0000256" key="2">
    <source>
        <dbReference type="ARBA" id="ARBA00022614"/>
    </source>
</evidence>
<dbReference type="SUPFAM" id="SSF48726">
    <property type="entry name" value="Immunoglobulin"/>
    <property type="match status" value="1"/>
</dbReference>
<dbReference type="Pfam" id="PF13855">
    <property type="entry name" value="LRR_8"/>
    <property type="match status" value="1"/>
</dbReference>
<dbReference type="Proteomes" id="UP000184543">
    <property type="component" value="Unassembled WGS sequence"/>
</dbReference>
<feature type="chain" id="PRO_5012251906" evidence="11">
    <location>
        <begin position="19"/>
        <end position="982"/>
    </location>
</feature>
<dbReference type="SMART" id="SM00409">
    <property type="entry name" value="IG"/>
    <property type="match status" value="1"/>
</dbReference>
<dbReference type="Gene3D" id="3.80.10.10">
    <property type="entry name" value="Ribonuclease Inhibitor"/>
    <property type="match status" value="3"/>
</dbReference>
<evidence type="ECO:0000256" key="7">
    <source>
        <dbReference type="ARBA" id="ARBA00023136"/>
    </source>
</evidence>
<evidence type="ECO:0000256" key="1">
    <source>
        <dbReference type="ARBA" id="ARBA00004167"/>
    </source>
</evidence>
<comment type="subcellular location">
    <subcellularLocation>
        <location evidence="1">Membrane</location>
        <topology evidence="1">Single-pass membrane protein</topology>
    </subcellularLocation>
</comment>
<dbReference type="Pfam" id="PF00560">
    <property type="entry name" value="LRR_1"/>
    <property type="match status" value="8"/>
</dbReference>
<dbReference type="STRING" id="192903.SAMN04488513_10274"/>
<dbReference type="InterPro" id="IPR001611">
    <property type="entry name" value="Leu-rich_rpt"/>
</dbReference>
<dbReference type="RefSeq" id="WP_072990056.1">
    <property type="nucleotide sequence ID" value="NZ_FQYU01000002.1"/>
</dbReference>
<dbReference type="NCBIfam" id="TIGR04131">
    <property type="entry name" value="Bac_Flav_CTERM"/>
    <property type="match status" value="1"/>
</dbReference>
<dbReference type="GO" id="GO:0016020">
    <property type="term" value="C:membrane"/>
    <property type="evidence" value="ECO:0007669"/>
    <property type="project" value="UniProtKB-SubCell"/>
</dbReference>
<evidence type="ECO:0000256" key="4">
    <source>
        <dbReference type="ARBA" id="ARBA00022729"/>
    </source>
</evidence>
<keyword evidence="4 11" id="KW-0732">Signal</keyword>
<keyword evidence="10" id="KW-0325">Glycoprotein</keyword>
<proteinExistence type="predicted"/>
<sequence>MKLYLLLPILFFFQFIDAQVTPAEKAALQAFYIATDGPNWDSETDGDPTNDWDFTGPVTDDWYGLTIVGGHVVGMDMNPTDNGYGNNNLTGVIPEEIGDLSFLQTLDLSNQNLNGTIPNRLTELTELQWLQLKANNFTGTIPSDIDNLTKLIHLDISSNQMTGEIPLAVTRLANLRTLNLRGNKLSGEIPIEITDMINLRVLRLGNNQFTGTVYPEYGNLTNLTELGLGSNQLSGEIPITLQSLIDLRILNLSHNQLTGTLPVELRSLINAEIIDFSYNGLVGNIPPEYGEWLSIVSLSLSSNQLSGQIPESFNKLVTLEYLDLGHNSLTGTLFPSFSAWTKIKTLNLSANQLSGNIPDSYASFVNLESLWLSDNLFSGELSPSFSQWTNIKSLYLFLNNFSGEIPETYSSFVNLEYLNISKNQFSGELSPSFSNWLNIKTLDFGHNQFEGSVPNFTGVLTGTDFLEIRSNNFQFGDFEDEFDYYDQSIAGFHYSPQAKVNDTETFNRCTGSSLTLSTVVSGSANVYQWFKDGAPISGATDADLVLDPLSVSDAGVYTCEITSTIVTGLTLERNPITITVNNNGPTANVVADIYSCDLDGDGYTTFAIDLADIEAQAIGTQTGVTVSYFDVSGTPLALTDPYTNTVQDQEAITVRVSDSGGCYNESVFNLIATQPITADSLEDVIACGSYILPALNTGNRYFTGTNASGTQLQPGDEITSSQTIYIHTGAGNCGDETSFNLTIDAPATVDQLNDVTECEAYVLPELVNGNYYTESGGQGIALYEGDSITETTTLYVYKESGSCSNESSFTVNIVPSLSVDQLNDVTECEAYVLPELVNGNYYTESGGQGIALYEGDSITETTTLYVYKESGSCSDESSFTVNIDLLACEGPNDPKRVLFPKFFTPNNDGVNDRWKVDQEFFTLEGTVSIYDRYGKLLSHFDALSGSWDGTLNGRRLPASDYWFKFVERDGKTTITGHFSLKR</sequence>
<keyword evidence="7" id="KW-0472">Membrane</keyword>
<evidence type="ECO:0000256" key="10">
    <source>
        <dbReference type="ARBA" id="ARBA00023180"/>
    </source>
</evidence>
<evidence type="ECO:0000313" key="13">
    <source>
        <dbReference type="EMBL" id="SHI85427.1"/>
    </source>
</evidence>
<accession>A0A1M6EIV1</accession>
<feature type="domain" description="Ig-like" evidence="12">
    <location>
        <begin position="496"/>
        <end position="579"/>
    </location>
</feature>
<evidence type="ECO:0000256" key="3">
    <source>
        <dbReference type="ARBA" id="ARBA00022692"/>
    </source>
</evidence>
<evidence type="ECO:0000256" key="9">
    <source>
        <dbReference type="ARBA" id="ARBA00023170"/>
    </source>
</evidence>
<keyword evidence="8" id="KW-1015">Disulfide bond</keyword>
<evidence type="ECO:0000256" key="11">
    <source>
        <dbReference type="SAM" id="SignalP"/>
    </source>
</evidence>
<dbReference type="FunFam" id="3.80.10.10:FF:000095">
    <property type="entry name" value="LRR receptor-like serine/threonine-protein kinase GSO1"/>
    <property type="match status" value="1"/>
</dbReference>
<keyword evidence="3" id="KW-0812">Transmembrane</keyword>
<keyword evidence="2" id="KW-0433">Leucine-rich repeat</keyword>
<dbReference type="PANTHER" id="PTHR48053:SF71">
    <property type="entry name" value="LEUCINE RICH REPEAT FAMILY PROTEIN, EXPRESSED"/>
    <property type="match status" value="1"/>
</dbReference>
<organism evidence="13 14">
    <name type="scientific">Pseudozobellia thermophila</name>
    <dbReference type="NCBI Taxonomy" id="192903"/>
    <lineage>
        <taxon>Bacteria</taxon>
        <taxon>Pseudomonadati</taxon>
        <taxon>Bacteroidota</taxon>
        <taxon>Flavobacteriia</taxon>
        <taxon>Flavobacteriales</taxon>
        <taxon>Flavobacteriaceae</taxon>
        <taxon>Pseudozobellia</taxon>
    </lineage>
</organism>
<dbReference type="AlphaFoldDB" id="A0A1M6EIV1"/>